<dbReference type="InterPro" id="IPR026992">
    <property type="entry name" value="DIOX_N"/>
</dbReference>
<evidence type="ECO:0000256" key="2">
    <source>
        <dbReference type="ARBA" id="ARBA00023004"/>
    </source>
</evidence>
<dbReference type="Gene3D" id="2.60.120.330">
    <property type="entry name" value="B-lactam Antibiotic, Isopenicillin N Synthase, Chain"/>
    <property type="match status" value="1"/>
</dbReference>
<organism evidence="5 6">
    <name type="scientific">Aquilegia coerulea</name>
    <name type="common">Rocky mountain columbine</name>
    <dbReference type="NCBI Taxonomy" id="218851"/>
    <lineage>
        <taxon>Eukaryota</taxon>
        <taxon>Viridiplantae</taxon>
        <taxon>Streptophyta</taxon>
        <taxon>Embryophyta</taxon>
        <taxon>Tracheophyta</taxon>
        <taxon>Spermatophyta</taxon>
        <taxon>Magnoliopsida</taxon>
        <taxon>Ranunculales</taxon>
        <taxon>Ranunculaceae</taxon>
        <taxon>Thalictroideae</taxon>
        <taxon>Aquilegia</taxon>
    </lineage>
</organism>
<protein>
    <recommendedName>
        <fullName evidence="4">Non-haem dioxygenase N-terminal domain-containing protein</fullName>
    </recommendedName>
</protein>
<dbReference type="Pfam" id="PF14226">
    <property type="entry name" value="DIOX_N"/>
    <property type="match status" value="1"/>
</dbReference>
<dbReference type="STRING" id="218851.A0A2G5EXG2"/>
<feature type="region of interest" description="Disordered" evidence="3">
    <location>
        <begin position="1"/>
        <end position="24"/>
    </location>
</feature>
<keyword evidence="6" id="KW-1185">Reference proteome</keyword>
<sequence>MDNGNTNSTEMPSSVENVQEMVRKDPSAVPKRFIVTNDIDRPNISLVSSGDEVPIIDLSLISDGNEDELKKLDLACSEWGFFQVYMSRSPRT</sequence>
<keyword evidence="2" id="KW-0408">Iron</keyword>
<evidence type="ECO:0000313" key="6">
    <source>
        <dbReference type="Proteomes" id="UP000230069"/>
    </source>
</evidence>
<name>A0A2G5EXG2_AQUCA</name>
<accession>A0A2G5EXG2</accession>
<feature type="compositionally biased region" description="Polar residues" evidence="3">
    <location>
        <begin position="1"/>
        <end position="17"/>
    </location>
</feature>
<gene>
    <name evidence="5" type="ORF">AQUCO_00300128v1</name>
</gene>
<evidence type="ECO:0000256" key="3">
    <source>
        <dbReference type="SAM" id="MobiDB-lite"/>
    </source>
</evidence>
<dbReference type="SUPFAM" id="SSF51197">
    <property type="entry name" value="Clavaminate synthase-like"/>
    <property type="match status" value="1"/>
</dbReference>
<dbReference type="AlphaFoldDB" id="A0A2G5EXG2"/>
<dbReference type="InterPro" id="IPR027443">
    <property type="entry name" value="IPNS-like_sf"/>
</dbReference>
<evidence type="ECO:0000259" key="4">
    <source>
        <dbReference type="Pfam" id="PF14226"/>
    </source>
</evidence>
<keyword evidence="1" id="KW-0479">Metal-binding</keyword>
<reference evidence="5 6" key="1">
    <citation type="submission" date="2017-09" db="EMBL/GenBank/DDBJ databases">
        <title>WGS assembly of Aquilegia coerulea Goldsmith.</title>
        <authorList>
            <person name="Hodges S."/>
            <person name="Kramer E."/>
            <person name="Nordborg M."/>
            <person name="Tomkins J."/>
            <person name="Borevitz J."/>
            <person name="Derieg N."/>
            <person name="Yan J."/>
            <person name="Mihaltcheva S."/>
            <person name="Hayes R.D."/>
            <person name="Rokhsar D."/>
        </authorList>
    </citation>
    <scope>NUCLEOTIDE SEQUENCE [LARGE SCALE GENOMIC DNA]</scope>
    <source>
        <strain evidence="6">cv. Goldsmith</strain>
    </source>
</reference>
<feature type="domain" description="Non-haem dioxygenase N-terminal" evidence="4">
    <location>
        <begin position="53"/>
        <end position="85"/>
    </location>
</feature>
<evidence type="ECO:0000256" key="1">
    <source>
        <dbReference type="ARBA" id="ARBA00022723"/>
    </source>
</evidence>
<dbReference type="EMBL" id="KZ305020">
    <property type="protein sequence ID" value="PIA60414.1"/>
    <property type="molecule type" value="Genomic_DNA"/>
</dbReference>
<proteinExistence type="predicted"/>
<dbReference type="GO" id="GO:0046872">
    <property type="term" value="F:metal ion binding"/>
    <property type="evidence" value="ECO:0007669"/>
    <property type="project" value="UniProtKB-KW"/>
</dbReference>
<dbReference type="Proteomes" id="UP000230069">
    <property type="component" value="Unassembled WGS sequence"/>
</dbReference>
<dbReference type="InParanoid" id="A0A2G5EXG2"/>
<evidence type="ECO:0000313" key="5">
    <source>
        <dbReference type="EMBL" id="PIA60414.1"/>
    </source>
</evidence>